<dbReference type="InterPro" id="IPR003439">
    <property type="entry name" value="ABC_transporter-like_ATP-bd"/>
</dbReference>
<dbReference type="Gene3D" id="3.40.50.300">
    <property type="entry name" value="P-loop containing nucleotide triphosphate hydrolases"/>
    <property type="match status" value="1"/>
</dbReference>
<sequence length="595" mass="66165">MPAGAQSYDEAKAAGESEPQLQLLTDITGSFRPGVLTALMGVSGAGKTTLMDVLAGRKTVGTITGDVRVNGFPKEQESFATIAGYVEQSDIHQPRTTVREALQISGLLRLHNVSRETVELFVDEVMGLVELEPLRDSIVGAPGQFGLSVEQRKRLTIAVELVANPSIVFMDEPTSGLDARAAAIVMRAVRNTVNTGRTVVCTIHQPSIDIFDAFDELLLLKRGGRTIFHGQIGTRAALLVEYFQSIPGVRPCANGINPATWMLEITALGPEQRLGVDFADLYASSKLSKHNNVLIEELATPKEGAEPTRVAGYAQPFTVQFMALMRRALNEYWRFPGYNAVRCVFSTILGLLLGSIYYQNGSHRSTANDIINIAGALFLSLVFMGYSNAAGVLPIIANARTVFYREKAANMYCVEAFALANALVEIPYVTLQAVLYSLATFFLIGFQVTAARFFWYLFFTWLLLVFFTYFGMMTVSIFPVVALAQIVNILFLNIFFLYGGFFITYPNFPIYWQWMYYLDPLSYSIEGVVASQLSMNTENITLPDGSTSTIQNFLVSYYNFKESFYPYCALIMVGFIAFFWFINMLAQKKLNFNKR</sequence>
<keyword evidence="3" id="KW-0813">Transport</keyword>
<keyword evidence="5" id="KW-0547">Nucleotide-binding</keyword>
<feature type="transmembrane region" description="Helical" evidence="9">
    <location>
        <begin position="337"/>
        <end position="358"/>
    </location>
</feature>
<feature type="transmembrane region" description="Helical" evidence="9">
    <location>
        <begin position="370"/>
        <end position="397"/>
    </location>
</feature>
<keyword evidence="8 9" id="KW-0472">Membrane</keyword>
<dbReference type="GO" id="GO:0140359">
    <property type="term" value="F:ABC-type transporter activity"/>
    <property type="evidence" value="ECO:0007669"/>
    <property type="project" value="InterPro"/>
</dbReference>
<keyword evidence="7 9" id="KW-1133">Transmembrane helix</keyword>
<dbReference type="InterPro" id="IPR013525">
    <property type="entry name" value="ABC2_TM"/>
</dbReference>
<evidence type="ECO:0000256" key="5">
    <source>
        <dbReference type="ARBA" id="ARBA00022741"/>
    </source>
</evidence>
<dbReference type="GO" id="GO:0005524">
    <property type="term" value="F:ATP binding"/>
    <property type="evidence" value="ECO:0007669"/>
    <property type="project" value="UniProtKB-KW"/>
</dbReference>
<dbReference type="InterPro" id="IPR043926">
    <property type="entry name" value="ABCG_dom"/>
</dbReference>
<comment type="subcellular location">
    <subcellularLocation>
        <location evidence="1">Membrane</location>
        <topology evidence="1">Multi-pass membrane protein</topology>
    </subcellularLocation>
</comment>
<evidence type="ECO:0000256" key="1">
    <source>
        <dbReference type="ARBA" id="ARBA00004141"/>
    </source>
</evidence>
<dbReference type="GO" id="GO:0071944">
    <property type="term" value="C:cell periphery"/>
    <property type="evidence" value="ECO:0007669"/>
    <property type="project" value="UniProtKB-ARBA"/>
</dbReference>
<reference evidence="11 12" key="1">
    <citation type="submission" date="2017-08" db="EMBL/GenBank/DDBJ databases">
        <title>Acidophilic green algal genome provides insights into adaptation to an acidic environment.</title>
        <authorList>
            <person name="Hirooka S."/>
            <person name="Hirose Y."/>
            <person name="Kanesaki Y."/>
            <person name="Higuchi S."/>
            <person name="Fujiwara T."/>
            <person name="Onuma R."/>
            <person name="Era A."/>
            <person name="Ohbayashi R."/>
            <person name="Uzuka A."/>
            <person name="Nozaki H."/>
            <person name="Yoshikawa H."/>
            <person name="Miyagishima S.Y."/>
        </authorList>
    </citation>
    <scope>NUCLEOTIDE SEQUENCE [LARGE SCALE GENOMIC DNA]</scope>
    <source>
        <strain evidence="11 12">NIES-2499</strain>
    </source>
</reference>
<comment type="similarity">
    <text evidence="2">Belongs to the ABC transporter superfamily. ABCG family. PDR (TC 3.A.1.205) subfamily.</text>
</comment>
<feature type="transmembrane region" description="Helical" evidence="9">
    <location>
        <begin position="461"/>
        <end position="483"/>
    </location>
</feature>
<comment type="caution">
    <text evidence="11">The sequence shown here is derived from an EMBL/GenBank/DDBJ whole genome shotgun (WGS) entry which is preliminary data.</text>
</comment>
<feature type="transmembrane region" description="Helical" evidence="9">
    <location>
        <begin position="433"/>
        <end position="455"/>
    </location>
</feature>
<accession>A0A250WUJ0</accession>
<evidence type="ECO:0000256" key="4">
    <source>
        <dbReference type="ARBA" id="ARBA00022692"/>
    </source>
</evidence>
<dbReference type="FunFam" id="3.40.50.300:FF:003489">
    <property type="entry name" value="ABC transporter G family member 39"/>
    <property type="match status" value="1"/>
</dbReference>
<keyword evidence="6" id="KW-0067">ATP-binding</keyword>
<dbReference type="InterPro" id="IPR027417">
    <property type="entry name" value="P-loop_NTPase"/>
</dbReference>
<dbReference type="PROSITE" id="PS50893">
    <property type="entry name" value="ABC_TRANSPORTER_2"/>
    <property type="match status" value="1"/>
</dbReference>
<gene>
    <name evidence="11" type="ORF">CEUSTIGMA_g1930.t1</name>
</gene>
<dbReference type="FunFam" id="3.40.50.300:FF:002615">
    <property type="entry name" value="ABC transporter"/>
    <property type="match status" value="1"/>
</dbReference>
<evidence type="ECO:0000256" key="7">
    <source>
        <dbReference type="ARBA" id="ARBA00022989"/>
    </source>
</evidence>
<dbReference type="OrthoDB" id="66620at2759"/>
<proteinExistence type="inferred from homology"/>
<dbReference type="SMART" id="SM00382">
    <property type="entry name" value="AAA"/>
    <property type="match status" value="1"/>
</dbReference>
<feature type="transmembrane region" description="Helical" evidence="9">
    <location>
        <begin position="564"/>
        <end position="586"/>
    </location>
</feature>
<evidence type="ECO:0000313" key="12">
    <source>
        <dbReference type="Proteomes" id="UP000232323"/>
    </source>
</evidence>
<organism evidence="11 12">
    <name type="scientific">Chlamydomonas eustigma</name>
    <dbReference type="NCBI Taxonomy" id="1157962"/>
    <lineage>
        <taxon>Eukaryota</taxon>
        <taxon>Viridiplantae</taxon>
        <taxon>Chlorophyta</taxon>
        <taxon>core chlorophytes</taxon>
        <taxon>Chlorophyceae</taxon>
        <taxon>CS clade</taxon>
        <taxon>Chlamydomonadales</taxon>
        <taxon>Chlamydomonadaceae</taxon>
        <taxon>Chlamydomonas</taxon>
    </lineage>
</organism>
<dbReference type="CDD" id="cd03232">
    <property type="entry name" value="ABCG_PDR_domain2"/>
    <property type="match status" value="1"/>
</dbReference>
<dbReference type="AlphaFoldDB" id="A0A250WUJ0"/>
<dbReference type="PANTHER" id="PTHR19241">
    <property type="entry name" value="ATP-BINDING CASSETTE TRANSPORTER"/>
    <property type="match status" value="1"/>
</dbReference>
<dbReference type="GO" id="GO:0016887">
    <property type="term" value="F:ATP hydrolysis activity"/>
    <property type="evidence" value="ECO:0007669"/>
    <property type="project" value="InterPro"/>
</dbReference>
<dbReference type="InterPro" id="IPR034003">
    <property type="entry name" value="ABCG_PDR_2"/>
</dbReference>
<evidence type="ECO:0000256" key="6">
    <source>
        <dbReference type="ARBA" id="ARBA00022840"/>
    </source>
</evidence>
<evidence type="ECO:0000256" key="8">
    <source>
        <dbReference type="ARBA" id="ARBA00023136"/>
    </source>
</evidence>
<dbReference type="Pfam" id="PF00005">
    <property type="entry name" value="ABC_tran"/>
    <property type="match status" value="1"/>
</dbReference>
<dbReference type="Pfam" id="PF19055">
    <property type="entry name" value="ABC2_membrane_7"/>
    <property type="match status" value="1"/>
</dbReference>
<dbReference type="InterPro" id="IPR003593">
    <property type="entry name" value="AAA+_ATPase"/>
</dbReference>
<evidence type="ECO:0000256" key="2">
    <source>
        <dbReference type="ARBA" id="ARBA00006012"/>
    </source>
</evidence>
<feature type="domain" description="ABC transporter" evidence="10">
    <location>
        <begin position="5"/>
        <end position="247"/>
    </location>
</feature>
<dbReference type="STRING" id="1157962.A0A250WUJ0"/>
<protein>
    <recommendedName>
        <fullName evidence="10">ABC transporter domain-containing protein</fullName>
    </recommendedName>
</protein>
<dbReference type="EMBL" id="BEGY01000007">
    <property type="protein sequence ID" value="GAX74481.1"/>
    <property type="molecule type" value="Genomic_DNA"/>
</dbReference>
<name>A0A250WUJ0_9CHLO</name>
<evidence type="ECO:0000256" key="3">
    <source>
        <dbReference type="ARBA" id="ARBA00022448"/>
    </source>
</evidence>
<keyword evidence="4 9" id="KW-0812">Transmembrane</keyword>
<dbReference type="Pfam" id="PF01061">
    <property type="entry name" value="ABC2_membrane"/>
    <property type="match status" value="1"/>
</dbReference>
<keyword evidence="12" id="KW-1185">Reference proteome</keyword>
<dbReference type="Proteomes" id="UP000232323">
    <property type="component" value="Unassembled WGS sequence"/>
</dbReference>
<evidence type="ECO:0000256" key="9">
    <source>
        <dbReference type="SAM" id="Phobius"/>
    </source>
</evidence>
<evidence type="ECO:0000259" key="10">
    <source>
        <dbReference type="PROSITE" id="PS50893"/>
    </source>
</evidence>
<evidence type="ECO:0000313" key="11">
    <source>
        <dbReference type="EMBL" id="GAX74481.1"/>
    </source>
</evidence>
<dbReference type="GO" id="GO:0016020">
    <property type="term" value="C:membrane"/>
    <property type="evidence" value="ECO:0007669"/>
    <property type="project" value="UniProtKB-SubCell"/>
</dbReference>
<dbReference type="SUPFAM" id="SSF52540">
    <property type="entry name" value="P-loop containing nucleoside triphosphate hydrolases"/>
    <property type="match status" value="1"/>
</dbReference>
<feature type="transmembrane region" description="Helical" evidence="9">
    <location>
        <begin position="490"/>
        <end position="512"/>
    </location>
</feature>